<feature type="domain" description="DUF4397" evidence="1">
    <location>
        <begin position="54"/>
        <end position="163"/>
    </location>
</feature>
<gene>
    <name evidence="2" type="ORF">EFY79_11765</name>
</gene>
<accession>A0A3M9NDX1</accession>
<evidence type="ECO:0000313" key="3">
    <source>
        <dbReference type="Proteomes" id="UP000267223"/>
    </source>
</evidence>
<comment type="caution">
    <text evidence="2">The sequence shown here is derived from an EMBL/GenBank/DDBJ whole genome shotgun (WGS) entry which is preliminary data.</text>
</comment>
<dbReference type="Pfam" id="PF14344">
    <property type="entry name" value="DUF4397"/>
    <property type="match status" value="1"/>
</dbReference>
<dbReference type="Proteomes" id="UP000267223">
    <property type="component" value="Unassembled WGS sequence"/>
</dbReference>
<proteinExistence type="predicted"/>
<dbReference type="EMBL" id="RJJR01000009">
    <property type="protein sequence ID" value="RNI35635.1"/>
    <property type="molecule type" value="Genomic_DNA"/>
</dbReference>
<reference evidence="2 3" key="1">
    <citation type="submission" date="2018-11" db="EMBL/GenBank/DDBJ databases">
        <title>Draft genome sequence of Ferruginibacter sp. BO-59.</title>
        <authorList>
            <person name="Im W.T."/>
        </authorList>
    </citation>
    <scope>NUCLEOTIDE SEQUENCE [LARGE SCALE GENOMIC DNA]</scope>
    <source>
        <strain evidence="2 3">BO-59</strain>
    </source>
</reference>
<organism evidence="2 3">
    <name type="scientific">Hanamia caeni</name>
    <dbReference type="NCBI Taxonomy" id="2294116"/>
    <lineage>
        <taxon>Bacteria</taxon>
        <taxon>Pseudomonadati</taxon>
        <taxon>Bacteroidota</taxon>
        <taxon>Chitinophagia</taxon>
        <taxon>Chitinophagales</taxon>
        <taxon>Chitinophagaceae</taxon>
        <taxon>Hanamia</taxon>
    </lineage>
</organism>
<evidence type="ECO:0000259" key="1">
    <source>
        <dbReference type="Pfam" id="PF14344"/>
    </source>
</evidence>
<dbReference type="InterPro" id="IPR025510">
    <property type="entry name" value="DUF4397"/>
</dbReference>
<keyword evidence="3" id="KW-1185">Reference proteome</keyword>
<dbReference type="AlphaFoldDB" id="A0A3M9NDX1"/>
<evidence type="ECO:0000313" key="2">
    <source>
        <dbReference type="EMBL" id="RNI35635.1"/>
    </source>
</evidence>
<protein>
    <submittedName>
        <fullName evidence="2">DUF4397 domain-containing protein</fullName>
    </submittedName>
</protein>
<sequence length="251" mass="27521">MGELINYPKNLRMKNKFFSTIQNKFFYLALVSVILFSACKKEDVPATPTAGLMALNMVPDTMSPVVFVLNNNSITNVPLDYSNFTGGYLPIYTGARTLEVYLNNSDSALATESFTVEPNKYYSAFFMGAHGVYKNIIVNDELDSLPDSTGNAFVRYVNAIPDSSTQQFTVSANGTDDVSGTTHFGQISPFTQVAPGDFTINITNDSTIAANKTITFEKDKVYTILLSGMPHTTDTARTVKIKYIVNGTLSK</sequence>
<name>A0A3M9NDX1_9BACT</name>